<keyword evidence="1" id="KW-0238">DNA-binding</keyword>
<dbReference type="Proteomes" id="UP000658656">
    <property type="component" value="Unassembled WGS sequence"/>
</dbReference>
<evidence type="ECO:0000313" key="5">
    <source>
        <dbReference type="EMBL" id="GHF71958.1"/>
    </source>
</evidence>
<keyword evidence="2" id="KW-0233">DNA recombination</keyword>
<feature type="domain" description="Tyr recombinase" evidence="4">
    <location>
        <begin position="67"/>
        <end position="274"/>
    </location>
</feature>
<evidence type="ECO:0000256" key="1">
    <source>
        <dbReference type="ARBA" id="ARBA00023125"/>
    </source>
</evidence>
<feature type="compositionally biased region" description="Basic and acidic residues" evidence="3">
    <location>
        <begin position="168"/>
        <end position="184"/>
    </location>
</feature>
<dbReference type="SUPFAM" id="SSF56349">
    <property type="entry name" value="DNA breaking-rejoining enzymes"/>
    <property type="match status" value="1"/>
</dbReference>
<protein>
    <recommendedName>
        <fullName evidence="4">Tyr recombinase domain-containing protein</fullName>
    </recommendedName>
</protein>
<dbReference type="Gene3D" id="1.10.150.130">
    <property type="match status" value="1"/>
</dbReference>
<dbReference type="InterPro" id="IPR013762">
    <property type="entry name" value="Integrase-like_cat_sf"/>
</dbReference>
<evidence type="ECO:0000259" key="4">
    <source>
        <dbReference type="PROSITE" id="PS51898"/>
    </source>
</evidence>
<dbReference type="PROSITE" id="PS51898">
    <property type="entry name" value="TYR_RECOMBINASE"/>
    <property type="match status" value="1"/>
</dbReference>
<dbReference type="InterPro" id="IPR002104">
    <property type="entry name" value="Integrase_catalytic"/>
</dbReference>
<dbReference type="AlphaFoldDB" id="A0A8H9J131"/>
<dbReference type="GO" id="GO:0006310">
    <property type="term" value="P:DNA recombination"/>
    <property type="evidence" value="ECO:0007669"/>
    <property type="project" value="UniProtKB-KW"/>
</dbReference>
<reference evidence="5" key="1">
    <citation type="journal article" date="2014" name="Int. J. Syst. Evol. Microbiol.">
        <title>Complete genome sequence of Corynebacterium casei LMG S-19264T (=DSM 44701T), isolated from a smear-ripened cheese.</title>
        <authorList>
            <consortium name="US DOE Joint Genome Institute (JGI-PGF)"/>
            <person name="Walter F."/>
            <person name="Albersmeier A."/>
            <person name="Kalinowski J."/>
            <person name="Ruckert C."/>
        </authorList>
    </citation>
    <scope>NUCLEOTIDE SEQUENCE</scope>
    <source>
        <strain evidence="5">CGMCC 4.7679</strain>
    </source>
</reference>
<dbReference type="Gene3D" id="1.10.443.10">
    <property type="entry name" value="Intergrase catalytic core"/>
    <property type="match status" value="1"/>
</dbReference>
<comment type="caution">
    <text evidence="5">The sequence shown here is derived from an EMBL/GenBank/DDBJ whole genome shotgun (WGS) entry which is preliminary data.</text>
</comment>
<proteinExistence type="predicted"/>
<dbReference type="InterPro" id="IPR011010">
    <property type="entry name" value="DNA_brk_join_enz"/>
</dbReference>
<feature type="region of interest" description="Disordered" evidence="3">
    <location>
        <begin position="126"/>
        <end position="200"/>
    </location>
</feature>
<reference evidence="5" key="2">
    <citation type="submission" date="2020-09" db="EMBL/GenBank/DDBJ databases">
        <authorList>
            <person name="Sun Q."/>
            <person name="Zhou Y."/>
        </authorList>
    </citation>
    <scope>NUCLEOTIDE SEQUENCE</scope>
    <source>
        <strain evidence="5">CGMCC 4.7679</strain>
    </source>
</reference>
<name>A0A8H9J131_9PSEU</name>
<organism evidence="5 6">
    <name type="scientific">Amycolatopsis bartoniae</name>
    <dbReference type="NCBI Taxonomy" id="941986"/>
    <lineage>
        <taxon>Bacteria</taxon>
        <taxon>Bacillati</taxon>
        <taxon>Actinomycetota</taxon>
        <taxon>Actinomycetes</taxon>
        <taxon>Pseudonocardiales</taxon>
        <taxon>Pseudonocardiaceae</taxon>
        <taxon>Amycolatopsis</taxon>
    </lineage>
</organism>
<gene>
    <name evidence="5" type="ORF">GCM10017566_52150</name>
</gene>
<evidence type="ECO:0000313" key="6">
    <source>
        <dbReference type="Proteomes" id="UP000658656"/>
    </source>
</evidence>
<sequence>MGSLPLAQVRNSHIRGWVKDRAQHLAPSTLATVYHGVLVPMFNAAVIDKRIGTSPCVGVRLPEIPDARYYIAKPEQVHALYQALPERYRAIVYLAAGCGWRGGEIFGLEQNAIDFEAREVHVRQVDRGRRATAVPRSAQDQDQPPDERAAHRRSRRASDAPGHVPLRARGDRGRDRPPPADRAARRPRVHPRRWPSNPPSRLVIHLAPSRRGCWPAERLRTTGPAALLRHGPDLRRGNVKTVQFAMGHTTPTVTLNTYVGYWPDAVDQTRSLVDSALGCTGDVPEAA</sequence>
<dbReference type="InterPro" id="IPR010998">
    <property type="entry name" value="Integrase_recombinase_N"/>
</dbReference>
<keyword evidence="6" id="KW-1185">Reference proteome</keyword>
<dbReference type="GO" id="GO:0003677">
    <property type="term" value="F:DNA binding"/>
    <property type="evidence" value="ECO:0007669"/>
    <property type="project" value="UniProtKB-KW"/>
</dbReference>
<evidence type="ECO:0000256" key="2">
    <source>
        <dbReference type="ARBA" id="ARBA00023172"/>
    </source>
</evidence>
<dbReference type="GO" id="GO:0015074">
    <property type="term" value="P:DNA integration"/>
    <property type="evidence" value="ECO:0007669"/>
    <property type="project" value="InterPro"/>
</dbReference>
<accession>A0A8H9J131</accession>
<dbReference type="EMBL" id="BNAV01000009">
    <property type="protein sequence ID" value="GHF71958.1"/>
    <property type="molecule type" value="Genomic_DNA"/>
</dbReference>
<evidence type="ECO:0000256" key="3">
    <source>
        <dbReference type="SAM" id="MobiDB-lite"/>
    </source>
</evidence>